<accession>A0A2G9SER3</accession>
<comment type="function">
    <text evidence="1">May be involved in transcriptional regulation.</text>
</comment>
<dbReference type="GO" id="GO:0008270">
    <property type="term" value="F:zinc ion binding"/>
    <property type="evidence" value="ECO:0007669"/>
    <property type="project" value="UniProtKB-KW"/>
</dbReference>
<feature type="region of interest" description="Disordered" evidence="11">
    <location>
        <begin position="1"/>
        <end position="44"/>
    </location>
</feature>
<evidence type="ECO:0000256" key="11">
    <source>
        <dbReference type="SAM" id="MobiDB-lite"/>
    </source>
</evidence>
<dbReference type="InterPro" id="IPR036236">
    <property type="entry name" value="Znf_C2H2_sf"/>
</dbReference>
<evidence type="ECO:0000313" key="14">
    <source>
        <dbReference type="Proteomes" id="UP000228934"/>
    </source>
</evidence>
<dbReference type="EMBL" id="KV924627">
    <property type="protein sequence ID" value="PIO38584.1"/>
    <property type="molecule type" value="Genomic_DNA"/>
</dbReference>
<evidence type="ECO:0000256" key="7">
    <source>
        <dbReference type="ARBA" id="ARBA00022833"/>
    </source>
</evidence>
<dbReference type="FunFam" id="3.30.160.60:FF:000100">
    <property type="entry name" value="Zinc finger 45-like"/>
    <property type="match status" value="1"/>
</dbReference>
<dbReference type="GO" id="GO:0003677">
    <property type="term" value="F:DNA binding"/>
    <property type="evidence" value="ECO:0007669"/>
    <property type="project" value="UniProtKB-KW"/>
</dbReference>
<evidence type="ECO:0000256" key="4">
    <source>
        <dbReference type="ARBA" id="ARBA00022723"/>
    </source>
</evidence>
<evidence type="ECO:0000259" key="12">
    <source>
        <dbReference type="PROSITE" id="PS50157"/>
    </source>
</evidence>
<sequence>MMENRPPLTSPDESSNRNPPERCPHPLYSRNSTQEHQEIPQEDQSKHLFAIKVEVKEEAENPSVIGDVPCKEEEIPLEISTDPGDSRATQRDIKVKEEKEERPVKVIEEDIAIEIGTDGRYRRYDTEEPPAVLSGGEKGDDVTSDSSEDDDVTSDSSEDDDVTSDSSEKKHIPQKFHAAPHSADMQSDPSKHGRSVADHSTCGTHDGPTQDKPLVKHQRNRTCVVQFSCSECGRDFRRKSSLVVHKEMHKRLHLMFQQNHKEEKPQGRY</sequence>
<feature type="compositionally biased region" description="Basic and acidic residues" evidence="11">
    <location>
        <begin position="84"/>
        <end position="108"/>
    </location>
</feature>
<feature type="domain" description="C2H2-type" evidence="12">
    <location>
        <begin position="227"/>
        <end position="265"/>
    </location>
</feature>
<comment type="similarity">
    <text evidence="3">Belongs to the krueppel C2H2-type zinc-finger protein family.</text>
</comment>
<dbReference type="SMART" id="SM00355">
    <property type="entry name" value="ZnF_C2H2"/>
    <property type="match status" value="1"/>
</dbReference>
<dbReference type="InterPro" id="IPR013087">
    <property type="entry name" value="Znf_C2H2_type"/>
</dbReference>
<comment type="subcellular location">
    <subcellularLocation>
        <location evidence="2">Nucleus</location>
    </subcellularLocation>
</comment>
<dbReference type="GO" id="GO:0005634">
    <property type="term" value="C:nucleus"/>
    <property type="evidence" value="ECO:0007669"/>
    <property type="project" value="UniProtKB-SubCell"/>
</dbReference>
<keyword evidence="14" id="KW-1185">Reference proteome</keyword>
<dbReference type="AlphaFoldDB" id="A0A2G9SER3"/>
<evidence type="ECO:0000256" key="1">
    <source>
        <dbReference type="ARBA" id="ARBA00003767"/>
    </source>
</evidence>
<name>A0A2G9SER3_AQUCT</name>
<keyword evidence="7" id="KW-0862">Zinc</keyword>
<proteinExistence type="inferred from homology"/>
<evidence type="ECO:0000256" key="2">
    <source>
        <dbReference type="ARBA" id="ARBA00004123"/>
    </source>
</evidence>
<feature type="region of interest" description="Disordered" evidence="11">
    <location>
        <begin position="58"/>
        <end position="215"/>
    </location>
</feature>
<organism evidence="13 14">
    <name type="scientific">Aquarana catesbeiana</name>
    <name type="common">American bullfrog</name>
    <name type="synonym">Rana catesbeiana</name>
    <dbReference type="NCBI Taxonomy" id="8400"/>
    <lineage>
        <taxon>Eukaryota</taxon>
        <taxon>Metazoa</taxon>
        <taxon>Chordata</taxon>
        <taxon>Craniata</taxon>
        <taxon>Vertebrata</taxon>
        <taxon>Euteleostomi</taxon>
        <taxon>Amphibia</taxon>
        <taxon>Batrachia</taxon>
        <taxon>Anura</taxon>
        <taxon>Neobatrachia</taxon>
        <taxon>Ranoidea</taxon>
        <taxon>Ranidae</taxon>
        <taxon>Aquarana</taxon>
    </lineage>
</organism>
<keyword evidence="9" id="KW-0539">Nucleus</keyword>
<evidence type="ECO:0000256" key="8">
    <source>
        <dbReference type="ARBA" id="ARBA00023125"/>
    </source>
</evidence>
<dbReference type="PROSITE" id="PS50157">
    <property type="entry name" value="ZINC_FINGER_C2H2_2"/>
    <property type="match status" value="1"/>
</dbReference>
<feature type="compositionally biased region" description="Acidic residues" evidence="11">
    <location>
        <begin position="142"/>
        <end position="163"/>
    </location>
</feature>
<feature type="compositionally biased region" description="Basic and acidic residues" evidence="11">
    <location>
        <begin position="33"/>
        <end position="44"/>
    </location>
</feature>
<feature type="compositionally biased region" description="Basic and acidic residues" evidence="11">
    <location>
        <begin position="117"/>
        <end position="126"/>
    </location>
</feature>
<evidence type="ECO:0000256" key="3">
    <source>
        <dbReference type="ARBA" id="ARBA00006991"/>
    </source>
</evidence>
<dbReference type="Gene3D" id="3.30.160.60">
    <property type="entry name" value="Classic Zinc Finger"/>
    <property type="match status" value="1"/>
</dbReference>
<keyword evidence="5" id="KW-0677">Repeat</keyword>
<evidence type="ECO:0000313" key="13">
    <source>
        <dbReference type="EMBL" id="PIO38584.1"/>
    </source>
</evidence>
<gene>
    <name evidence="13" type="ORF">AB205_0115000</name>
</gene>
<keyword evidence="6 10" id="KW-0863">Zinc-finger</keyword>
<evidence type="ECO:0000256" key="5">
    <source>
        <dbReference type="ARBA" id="ARBA00022737"/>
    </source>
</evidence>
<protein>
    <recommendedName>
        <fullName evidence="12">C2H2-type domain-containing protein</fullName>
    </recommendedName>
</protein>
<dbReference type="SUPFAM" id="SSF57667">
    <property type="entry name" value="beta-beta-alpha zinc fingers"/>
    <property type="match status" value="1"/>
</dbReference>
<dbReference type="PROSITE" id="PS00028">
    <property type="entry name" value="ZINC_FINGER_C2H2_1"/>
    <property type="match status" value="1"/>
</dbReference>
<evidence type="ECO:0000256" key="9">
    <source>
        <dbReference type="ARBA" id="ARBA00023242"/>
    </source>
</evidence>
<keyword evidence="8" id="KW-0238">DNA-binding</keyword>
<reference evidence="14" key="1">
    <citation type="journal article" date="2017" name="Nat. Commun.">
        <title>The North American bullfrog draft genome provides insight into hormonal regulation of long noncoding RNA.</title>
        <authorList>
            <person name="Hammond S.A."/>
            <person name="Warren R.L."/>
            <person name="Vandervalk B.P."/>
            <person name="Kucuk E."/>
            <person name="Khan H."/>
            <person name="Gibb E.A."/>
            <person name="Pandoh P."/>
            <person name="Kirk H."/>
            <person name="Zhao Y."/>
            <person name="Jones M."/>
            <person name="Mungall A.J."/>
            <person name="Coope R."/>
            <person name="Pleasance S."/>
            <person name="Moore R.A."/>
            <person name="Holt R.A."/>
            <person name="Round J.M."/>
            <person name="Ohora S."/>
            <person name="Walle B.V."/>
            <person name="Veldhoen N."/>
            <person name="Helbing C.C."/>
            <person name="Birol I."/>
        </authorList>
    </citation>
    <scope>NUCLEOTIDE SEQUENCE [LARGE SCALE GENOMIC DNA]</scope>
</reference>
<evidence type="ECO:0000256" key="10">
    <source>
        <dbReference type="PROSITE-ProRule" id="PRU00042"/>
    </source>
</evidence>
<keyword evidence="4" id="KW-0479">Metal-binding</keyword>
<dbReference type="Proteomes" id="UP000228934">
    <property type="component" value="Unassembled WGS sequence"/>
</dbReference>
<evidence type="ECO:0000256" key="6">
    <source>
        <dbReference type="ARBA" id="ARBA00022771"/>
    </source>
</evidence>